<name>A0A5N5XCN6_9EURO</name>
<evidence type="ECO:0000313" key="7">
    <source>
        <dbReference type="Proteomes" id="UP000326565"/>
    </source>
</evidence>
<evidence type="ECO:0000313" key="6">
    <source>
        <dbReference type="EMBL" id="KAB8078441.1"/>
    </source>
</evidence>
<dbReference type="PANTHER" id="PTHR33337:SF40">
    <property type="entry name" value="CENP-V_GFA DOMAIN-CONTAINING PROTEIN-RELATED"/>
    <property type="match status" value="1"/>
</dbReference>
<evidence type="ECO:0000256" key="3">
    <source>
        <dbReference type="ARBA" id="ARBA00022833"/>
    </source>
</evidence>
<evidence type="ECO:0000256" key="2">
    <source>
        <dbReference type="ARBA" id="ARBA00022723"/>
    </source>
</evidence>
<dbReference type="EMBL" id="ML732158">
    <property type="protein sequence ID" value="KAB8078441.1"/>
    <property type="molecule type" value="Genomic_DNA"/>
</dbReference>
<sequence length="145" mass="15938">MDTTPTTPTLTGTCACTHITYTASHAPKTLTNCHCTPCRKHSGGPYQTWVLFSAKDITWTSEEPVLRRSSHCATRGICPRCGSNLSLVYDSEPGELYTAAGTIDDGGAVPRPCAHIFVKEKAAWFELPRDGFVRFSGGVERWRRC</sequence>
<evidence type="ECO:0000256" key="1">
    <source>
        <dbReference type="ARBA" id="ARBA00005495"/>
    </source>
</evidence>
<dbReference type="PROSITE" id="PS51891">
    <property type="entry name" value="CENP_V_GFA"/>
    <property type="match status" value="1"/>
</dbReference>
<keyword evidence="4" id="KW-0456">Lyase</keyword>
<keyword evidence="3" id="KW-0862">Zinc</keyword>
<keyword evidence="7" id="KW-1185">Reference proteome</keyword>
<evidence type="ECO:0000256" key="4">
    <source>
        <dbReference type="ARBA" id="ARBA00023239"/>
    </source>
</evidence>
<dbReference type="Gene3D" id="3.90.1590.10">
    <property type="entry name" value="glutathione-dependent formaldehyde- activating enzyme (gfa)"/>
    <property type="match status" value="1"/>
</dbReference>
<dbReference type="OrthoDB" id="6329284at2759"/>
<feature type="domain" description="CENP-V/GFA" evidence="5">
    <location>
        <begin position="10"/>
        <end position="126"/>
    </location>
</feature>
<dbReference type="GO" id="GO:0016846">
    <property type="term" value="F:carbon-sulfur lyase activity"/>
    <property type="evidence" value="ECO:0007669"/>
    <property type="project" value="InterPro"/>
</dbReference>
<dbReference type="Proteomes" id="UP000326565">
    <property type="component" value="Unassembled WGS sequence"/>
</dbReference>
<dbReference type="PANTHER" id="PTHR33337">
    <property type="entry name" value="GFA DOMAIN-CONTAINING PROTEIN"/>
    <property type="match status" value="1"/>
</dbReference>
<dbReference type="SUPFAM" id="SSF51316">
    <property type="entry name" value="Mss4-like"/>
    <property type="match status" value="1"/>
</dbReference>
<dbReference type="InterPro" id="IPR011057">
    <property type="entry name" value="Mss4-like_sf"/>
</dbReference>
<dbReference type="AlphaFoldDB" id="A0A5N5XCN6"/>
<accession>A0A5N5XCN6</accession>
<keyword evidence="2" id="KW-0479">Metal-binding</keyword>
<comment type="similarity">
    <text evidence="1">Belongs to the Gfa family.</text>
</comment>
<reference evidence="6 7" key="1">
    <citation type="submission" date="2019-04" db="EMBL/GenBank/DDBJ databases">
        <title>Friends and foes A comparative genomics study of 23 Aspergillus species from section Flavi.</title>
        <authorList>
            <consortium name="DOE Joint Genome Institute"/>
            <person name="Kjaerbolling I."/>
            <person name="Vesth T."/>
            <person name="Frisvad J.C."/>
            <person name="Nybo J.L."/>
            <person name="Theobald S."/>
            <person name="Kildgaard S."/>
            <person name="Isbrandt T."/>
            <person name="Kuo A."/>
            <person name="Sato A."/>
            <person name="Lyhne E.K."/>
            <person name="Kogle M.E."/>
            <person name="Wiebenga A."/>
            <person name="Kun R.S."/>
            <person name="Lubbers R.J."/>
            <person name="Makela M.R."/>
            <person name="Barry K."/>
            <person name="Chovatia M."/>
            <person name="Clum A."/>
            <person name="Daum C."/>
            <person name="Haridas S."/>
            <person name="He G."/>
            <person name="LaButti K."/>
            <person name="Lipzen A."/>
            <person name="Mondo S."/>
            <person name="Riley R."/>
            <person name="Salamov A."/>
            <person name="Simmons B.A."/>
            <person name="Magnuson J.K."/>
            <person name="Henrissat B."/>
            <person name="Mortensen U.H."/>
            <person name="Larsen T.O."/>
            <person name="Devries R.P."/>
            <person name="Grigoriev I.V."/>
            <person name="Machida M."/>
            <person name="Baker S.E."/>
            <person name="Andersen M.R."/>
        </authorList>
    </citation>
    <scope>NUCLEOTIDE SEQUENCE [LARGE SCALE GENOMIC DNA]</scope>
    <source>
        <strain evidence="6 7">CBS 151.66</strain>
    </source>
</reference>
<proteinExistence type="inferred from homology"/>
<dbReference type="Pfam" id="PF04828">
    <property type="entry name" value="GFA"/>
    <property type="match status" value="1"/>
</dbReference>
<protein>
    <submittedName>
        <fullName evidence="6">Mss4-like protein</fullName>
    </submittedName>
</protein>
<evidence type="ECO:0000259" key="5">
    <source>
        <dbReference type="PROSITE" id="PS51891"/>
    </source>
</evidence>
<dbReference type="InterPro" id="IPR006913">
    <property type="entry name" value="CENP-V/GFA"/>
</dbReference>
<gene>
    <name evidence="6" type="ORF">BDV29DRAFT_166377</name>
</gene>
<organism evidence="6 7">
    <name type="scientific">Aspergillus leporis</name>
    <dbReference type="NCBI Taxonomy" id="41062"/>
    <lineage>
        <taxon>Eukaryota</taxon>
        <taxon>Fungi</taxon>
        <taxon>Dikarya</taxon>
        <taxon>Ascomycota</taxon>
        <taxon>Pezizomycotina</taxon>
        <taxon>Eurotiomycetes</taxon>
        <taxon>Eurotiomycetidae</taxon>
        <taxon>Eurotiales</taxon>
        <taxon>Aspergillaceae</taxon>
        <taxon>Aspergillus</taxon>
        <taxon>Aspergillus subgen. Circumdati</taxon>
    </lineage>
</organism>
<dbReference type="GO" id="GO:0046872">
    <property type="term" value="F:metal ion binding"/>
    <property type="evidence" value="ECO:0007669"/>
    <property type="project" value="UniProtKB-KW"/>
</dbReference>